<evidence type="ECO:0000313" key="12">
    <source>
        <dbReference type="Proteomes" id="UP000526003"/>
    </source>
</evidence>
<evidence type="ECO:0000256" key="2">
    <source>
        <dbReference type="ARBA" id="ARBA00007783"/>
    </source>
</evidence>
<comment type="subcellular location">
    <subcellularLocation>
        <location evidence="1 9">Cell inner membrane</location>
        <topology evidence="1 9">Multi-pass membrane protein</topology>
    </subcellularLocation>
</comment>
<dbReference type="EMBL" id="JACMYG010000005">
    <property type="protein sequence ID" value="MBC2689513.1"/>
    <property type="molecule type" value="Genomic_DNA"/>
</dbReference>
<comment type="caution">
    <text evidence="11">The sequence shown here is derived from an EMBL/GenBank/DDBJ whole genome shotgun (WGS) entry which is preliminary data.</text>
</comment>
<protein>
    <recommendedName>
        <fullName evidence="9">Transport permease protein</fullName>
    </recommendedName>
</protein>
<dbReference type="AlphaFoldDB" id="A0A7X1KWL8"/>
<evidence type="ECO:0000313" key="11">
    <source>
        <dbReference type="EMBL" id="MBC2689513.1"/>
    </source>
</evidence>
<dbReference type="GO" id="GO:0140359">
    <property type="term" value="F:ABC-type transporter activity"/>
    <property type="evidence" value="ECO:0007669"/>
    <property type="project" value="InterPro"/>
</dbReference>
<dbReference type="GO" id="GO:0015920">
    <property type="term" value="P:lipopolysaccharide transport"/>
    <property type="evidence" value="ECO:0007669"/>
    <property type="project" value="TreeGrafter"/>
</dbReference>
<feature type="domain" description="ABC transmembrane type-2" evidence="10">
    <location>
        <begin position="48"/>
        <end position="270"/>
    </location>
</feature>
<accession>A0A7X1KWL8</accession>
<evidence type="ECO:0000256" key="9">
    <source>
        <dbReference type="RuleBase" id="RU361157"/>
    </source>
</evidence>
<feature type="transmembrane region" description="Helical" evidence="9">
    <location>
        <begin position="250"/>
        <end position="269"/>
    </location>
</feature>
<sequence length="280" mass="31289">MNSPARPIAPLCCAVNILKPRSSFQIQKSVIFALVLREARARFGERRMGAVWTLIEPICHLLIFTLLFSLIRGRTVAGVDYPVFVLVGMAPFLLYRNIALRLMDSLRENRSLFAYKQIKPLDTYVARALVEACISATVYAILLFGFAWFGFDMTVSDPIQWAATLGLGLCFAFGLGMLLALITHAMPSLKLVVRMAFFPLYFISGVLMPAAYLPQAMMPLLLLNPFLHLVELIRAEVLPHYTPVDGVSEAYVITFTVVLLFIALGSYRARRLHLISTKNG</sequence>
<feature type="transmembrane region" description="Helical" evidence="9">
    <location>
        <begin position="191"/>
        <end position="213"/>
    </location>
</feature>
<organism evidence="11 12">
    <name type="scientific">Pseudomonas kielensis</name>
    <dbReference type="NCBI Taxonomy" id="2762577"/>
    <lineage>
        <taxon>Bacteria</taxon>
        <taxon>Pseudomonadati</taxon>
        <taxon>Pseudomonadota</taxon>
        <taxon>Gammaproteobacteria</taxon>
        <taxon>Pseudomonadales</taxon>
        <taxon>Pseudomonadaceae</taxon>
        <taxon>Pseudomonas</taxon>
    </lineage>
</organism>
<feature type="transmembrane region" description="Helical" evidence="9">
    <location>
        <begin position="161"/>
        <end position="182"/>
    </location>
</feature>
<evidence type="ECO:0000256" key="8">
    <source>
        <dbReference type="ARBA" id="ARBA00023136"/>
    </source>
</evidence>
<evidence type="ECO:0000256" key="6">
    <source>
        <dbReference type="ARBA" id="ARBA00022692"/>
    </source>
</evidence>
<keyword evidence="6 9" id="KW-0812">Transmembrane</keyword>
<feature type="transmembrane region" description="Helical" evidence="9">
    <location>
        <begin position="124"/>
        <end position="149"/>
    </location>
</feature>
<dbReference type="PANTHER" id="PTHR30413">
    <property type="entry name" value="INNER MEMBRANE TRANSPORT PERMEASE"/>
    <property type="match status" value="1"/>
</dbReference>
<reference evidence="11 12" key="1">
    <citation type="submission" date="2020-08" db="EMBL/GenBank/DDBJ databases">
        <title>Pseudomonas sp. nov.</title>
        <authorList>
            <person name="Gieschler S."/>
            <person name="Fiedler G."/>
            <person name="Brinks E."/>
            <person name="Boehnlein C."/>
            <person name="Franz C.M.A.P."/>
            <person name="Kabisch J."/>
        </authorList>
    </citation>
    <scope>NUCLEOTIDE SEQUENCE [LARGE SCALE GENOMIC DNA]</scope>
    <source>
        <strain evidence="11 12">MBT-1</strain>
    </source>
</reference>
<feature type="transmembrane region" description="Helical" evidence="9">
    <location>
        <begin position="50"/>
        <end position="71"/>
    </location>
</feature>
<dbReference type="InterPro" id="IPR013525">
    <property type="entry name" value="ABC2_TM"/>
</dbReference>
<dbReference type="PRINTS" id="PR00164">
    <property type="entry name" value="ABC2TRNSPORT"/>
</dbReference>
<evidence type="ECO:0000259" key="10">
    <source>
        <dbReference type="PROSITE" id="PS51012"/>
    </source>
</evidence>
<keyword evidence="8 9" id="KW-0472">Membrane</keyword>
<evidence type="ECO:0000256" key="7">
    <source>
        <dbReference type="ARBA" id="ARBA00022989"/>
    </source>
</evidence>
<keyword evidence="5" id="KW-0997">Cell inner membrane</keyword>
<dbReference type="PANTHER" id="PTHR30413:SF8">
    <property type="entry name" value="TRANSPORT PERMEASE PROTEIN"/>
    <property type="match status" value="1"/>
</dbReference>
<dbReference type="PROSITE" id="PS51012">
    <property type="entry name" value="ABC_TM2"/>
    <property type="match status" value="1"/>
</dbReference>
<evidence type="ECO:0000256" key="5">
    <source>
        <dbReference type="ARBA" id="ARBA00022519"/>
    </source>
</evidence>
<keyword evidence="4 9" id="KW-1003">Cell membrane</keyword>
<dbReference type="Proteomes" id="UP000526003">
    <property type="component" value="Unassembled WGS sequence"/>
</dbReference>
<keyword evidence="12" id="KW-1185">Reference proteome</keyword>
<keyword evidence="7 9" id="KW-1133">Transmembrane helix</keyword>
<dbReference type="GO" id="GO:0043190">
    <property type="term" value="C:ATP-binding cassette (ABC) transporter complex"/>
    <property type="evidence" value="ECO:0007669"/>
    <property type="project" value="InterPro"/>
</dbReference>
<evidence type="ECO:0000256" key="4">
    <source>
        <dbReference type="ARBA" id="ARBA00022475"/>
    </source>
</evidence>
<evidence type="ECO:0000256" key="3">
    <source>
        <dbReference type="ARBA" id="ARBA00022448"/>
    </source>
</evidence>
<dbReference type="InterPro" id="IPR047817">
    <property type="entry name" value="ABC2_TM_bact-type"/>
</dbReference>
<dbReference type="InterPro" id="IPR000412">
    <property type="entry name" value="ABC_2_transport"/>
</dbReference>
<dbReference type="PIRSF" id="PIRSF006648">
    <property type="entry name" value="DrrB"/>
    <property type="match status" value="1"/>
</dbReference>
<comment type="similarity">
    <text evidence="2 9">Belongs to the ABC-2 integral membrane protein family.</text>
</comment>
<gene>
    <name evidence="11" type="ORF">H7995_06845</name>
</gene>
<dbReference type="Pfam" id="PF01061">
    <property type="entry name" value="ABC2_membrane"/>
    <property type="match status" value="1"/>
</dbReference>
<feature type="transmembrane region" description="Helical" evidence="9">
    <location>
        <begin position="83"/>
        <end position="103"/>
    </location>
</feature>
<name>A0A7X1KWL8_9PSED</name>
<keyword evidence="3 9" id="KW-0813">Transport</keyword>
<proteinExistence type="inferred from homology"/>
<evidence type="ECO:0000256" key="1">
    <source>
        <dbReference type="ARBA" id="ARBA00004429"/>
    </source>
</evidence>